<evidence type="ECO:0000256" key="1">
    <source>
        <dbReference type="SAM" id="MobiDB-lite"/>
    </source>
</evidence>
<evidence type="ECO:0000313" key="3">
    <source>
        <dbReference type="WBParaSite" id="SMUV_0000874501-mRNA-1"/>
    </source>
</evidence>
<evidence type="ECO:0000313" key="2">
    <source>
        <dbReference type="Proteomes" id="UP000046393"/>
    </source>
</evidence>
<reference evidence="3" key="1">
    <citation type="submission" date="2017-02" db="UniProtKB">
        <authorList>
            <consortium name="WormBaseParasite"/>
        </authorList>
    </citation>
    <scope>IDENTIFICATION</scope>
</reference>
<dbReference type="WBParaSite" id="SMUV_0000874501-mRNA-1">
    <property type="protein sequence ID" value="SMUV_0000874501-mRNA-1"/>
    <property type="gene ID" value="SMUV_0000874501"/>
</dbReference>
<dbReference type="AlphaFoldDB" id="A0A0N5AV40"/>
<organism evidence="2 3">
    <name type="scientific">Syphacia muris</name>
    <dbReference type="NCBI Taxonomy" id="451379"/>
    <lineage>
        <taxon>Eukaryota</taxon>
        <taxon>Metazoa</taxon>
        <taxon>Ecdysozoa</taxon>
        <taxon>Nematoda</taxon>
        <taxon>Chromadorea</taxon>
        <taxon>Rhabditida</taxon>
        <taxon>Spirurina</taxon>
        <taxon>Oxyuridomorpha</taxon>
        <taxon>Oxyuroidea</taxon>
        <taxon>Oxyuridae</taxon>
        <taxon>Syphacia</taxon>
    </lineage>
</organism>
<proteinExistence type="predicted"/>
<keyword evidence="2" id="KW-1185">Reference proteome</keyword>
<feature type="region of interest" description="Disordered" evidence="1">
    <location>
        <begin position="177"/>
        <end position="211"/>
    </location>
</feature>
<protein>
    <submittedName>
        <fullName evidence="3">Uncharacterized protein</fullName>
    </submittedName>
</protein>
<sequence>MDFEIVELDTPAGNIADSLSQIFLRTRQPEVRQTAYNILGVNSNKEFTLNLQKRINDYLAKNLRRKGQRSCLEVRKENDLVKSLISKFTSNAVVSSFIDQKTTSLLQSMNLLSEEIALKQTTTNCYGTDSDFSAEEKERLEYEFSGEFSVLFHWECQNDDLFLKDDIENFQQKRDSELHEDMDVSQKSFSVDSFSEELESETERKGVEADDEFSNADEKLSVWSSRSLCISEFSSSDGVPSIICSETSQRNSFAIMETGDGNEWSYD</sequence>
<name>A0A0N5AV40_9BILA</name>
<dbReference type="Proteomes" id="UP000046393">
    <property type="component" value="Unplaced"/>
</dbReference>
<accession>A0A0N5AV40</accession>